<sequence length="120" mass="13170">MQETCCHRRCARHTGRQSSPRRAAWLTSFTQGCLGAPGPLYFCLNLRMPVFLRASWGSNWDGVAREDEFGGNRGRLGSDSAVRRPTWRVPSLGGVHFSSRGRQPSTFGPGPFAVGFIPGC</sequence>
<gene>
    <name evidence="1" type="ORF">HJG63_010466</name>
</gene>
<comment type="caution">
    <text evidence="1">The sequence shown here is derived from an EMBL/GenBank/DDBJ whole genome shotgun (WGS) entry which is preliminary data.</text>
</comment>
<dbReference type="Proteomes" id="UP000593571">
    <property type="component" value="Unassembled WGS sequence"/>
</dbReference>
<evidence type="ECO:0000313" key="1">
    <source>
        <dbReference type="EMBL" id="KAF6394409.1"/>
    </source>
</evidence>
<accession>A0A7J8B7G4</accession>
<name>A0A7J8B7G4_ROUAE</name>
<protein>
    <submittedName>
        <fullName evidence="1">Uncharacterized protein</fullName>
    </submittedName>
</protein>
<evidence type="ECO:0000313" key="2">
    <source>
        <dbReference type="Proteomes" id="UP000593571"/>
    </source>
</evidence>
<keyword evidence="2" id="KW-1185">Reference proteome</keyword>
<dbReference type="EMBL" id="JACASE010000021">
    <property type="protein sequence ID" value="KAF6394409.1"/>
    <property type="molecule type" value="Genomic_DNA"/>
</dbReference>
<dbReference type="AlphaFoldDB" id="A0A7J8B7G4"/>
<reference evidence="1 2" key="1">
    <citation type="journal article" date="2020" name="Nature">
        <title>Six reference-quality genomes reveal evolution of bat adaptations.</title>
        <authorList>
            <person name="Jebb D."/>
            <person name="Huang Z."/>
            <person name="Pippel M."/>
            <person name="Hughes G.M."/>
            <person name="Lavrichenko K."/>
            <person name="Devanna P."/>
            <person name="Winkler S."/>
            <person name="Jermiin L.S."/>
            <person name="Skirmuntt E.C."/>
            <person name="Katzourakis A."/>
            <person name="Burkitt-Gray L."/>
            <person name="Ray D.A."/>
            <person name="Sullivan K.A.M."/>
            <person name="Roscito J.G."/>
            <person name="Kirilenko B.M."/>
            <person name="Davalos L.M."/>
            <person name="Corthals A.P."/>
            <person name="Power M.L."/>
            <person name="Jones G."/>
            <person name="Ransome R.D."/>
            <person name="Dechmann D.K.N."/>
            <person name="Locatelli A.G."/>
            <person name="Puechmaille S.J."/>
            <person name="Fedrigo O."/>
            <person name="Jarvis E.D."/>
            <person name="Hiller M."/>
            <person name="Vernes S.C."/>
            <person name="Myers E.W."/>
            <person name="Teeling E.C."/>
        </authorList>
    </citation>
    <scope>NUCLEOTIDE SEQUENCE [LARGE SCALE GENOMIC DNA]</scope>
    <source>
        <strain evidence="1">MRouAeg1</strain>
        <tissue evidence="1">Muscle</tissue>
    </source>
</reference>
<organism evidence="1 2">
    <name type="scientific">Rousettus aegyptiacus</name>
    <name type="common">Egyptian fruit bat</name>
    <name type="synonym">Pteropus aegyptiacus</name>
    <dbReference type="NCBI Taxonomy" id="9407"/>
    <lineage>
        <taxon>Eukaryota</taxon>
        <taxon>Metazoa</taxon>
        <taxon>Chordata</taxon>
        <taxon>Craniata</taxon>
        <taxon>Vertebrata</taxon>
        <taxon>Euteleostomi</taxon>
        <taxon>Mammalia</taxon>
        <taxon>Eutheria</taxon>
        <taxon>Laurasiatheria</taxon>
        <taxon>Chiroptera</taxon>
        <taxon>Yinpterochiroptera</taxon>
        <taxon>Pteropodoidea</taxon>
        <taxon>Pteropodidae</taxon>
        <taxon>Rousettinae</taxon>
        <taxon>Rousettus</taxon>
    </lineage>
</organism>
<proteinExistence type="predicted"/>